<dbReference type="PROSITE" id="PS50003">
    <property type="entry name" value="PH_DOMAIN"/>
    <property type="match status" value="1"/>
</dbReference>
<keyword evidence="2" id="KW-0963">Cytoplasm</keyword>
<dbReference type="Pfam" id="PF23142">
    <property type="entry name" value="PH_PLEKHM2"/>
    <property type="match status" value="1"/>
</dbReference>
<dbReference type="Pfam" id="PF00169">
    <property type="entry name" value="PH"/>
    <property type="match status" value="1"/>
</dbReference>
<dbReference type="Proteomes" id="UP000887574">
    <property type="component" value="Unplaced"/>
</dbReference>
<evidence type="ECO:0000256" key="2">
    <source>
        <dbReference type="ARBA" id="ARBA00022490"/>
    </source>
</evidence>
<proteinExistence type="predicted"/>
<dbReference type="GO" id="GO:0032418">
    <property type="term" value="P:lysosome localization"/>
    <property type="evidence" value="ECO:0007669"/>
    <property type="project" value="TreeGrafter"/>
</dbReference>
<dbReference type="PANTHER" id="PTHR46556">
    <property type="entry name" value="PLECKSTRIN HOMOLOGY DOMAIN-CONTAINING FAMILY M MEMBER 2"/>
    <property type="match status" value="1"/>
</dbReference>
<dbReference type="Gene3D" id="2.30.29.30">
    <property type="entry name" value="Pleckstrin-homology domain (PH domain)/Phosphotyrosine-binding domain (PTB)"/>
    <property type="match status" value="1"/>
</dbReference>
<accession>A0A915D0J9</accession>
<dbReference type="SMART" id="SM00233">
    <property type="entry name" value="PH"/>
    <property type="match status" value="1"/>
</dbReference>
<evidence type="ECO:0000256" key="1">
    <source>
        <dbReference type="ARBA" id="ARBA00004496"/>
    </source>
</evidence>
<reference evidence="5" key="1">
    <citation type="submission" date="2022-11" db="UniProtKB">
        <authorList>
            <consortium name="WormBaseParasite"/>
        </authorList>
    </citation>
    <scope>IDENTIFICATION</scope>
</reference>
<dbReference type="AlphaFoldDB" id="A0A915D0J9"/>
<dbReference type="GO" id="GO:0019894">
    <property type="term" value="F:kinesin binding"/>
    <property type="evidence" value="ECO:0007669"/>
    <property type="project" value="TreeGrafter"/>
</dbReference>
<sequence>MFHLAPVGLPPRKSKSFDPRLCTTIERNVMLAVLDITETALKQKIVYNWSHPDTKTLVKSLDVFLSHGLNNTDKCYWCFVREFLPGSEQQDLRRHWNCSMARQLSVAWLKIRSTGVPFTSNFFLLQNVIPVDVHSVDQQFQNSFVSASYNAGISGNSFSQLAASSYIGVTPQDLPAVNLPSSAHEPFLSTAKDRDYILDEMVRTHRKKMNGYMQAEDEQFNLTQSDNLTDYTRNEIPANNMHVLEIRRDAEDLFGETELNADTASFTAALNPQIHATQSESSYKSSDVMDEQLVSASGHSLSDIEEGQIVYGQVSPNSGEIVQLAMDVFRENVERFQHMFSVYTGHSSGQPIQRNLLLTDQFVYFLSTGVPTTEIEEIKPSSFIEASELPTFNDSFFDHKVKYTTHVVLSLREIDYLTMGIDNQFLSFHLRKRRVLANNLEHQNKTYGFETGSKLLGKVVAQALGQAIVSGKTEESNKRPVILKNSTQPLILKKFARQELGAVDVEILHYALIYWQQNVQQKKKQEKDELEGYLYVRSVNTKSWMNKCTEWKHSYFILKGFMLYQFSDSSCKFAEKSYNMRETIEQVFEADLKNEEKYAFELTLMADDLNKSLQFSCTSQEEMSKWINSISLALSVSDGSPIPVACTLLATASHVLFAQEAETKQVYSVVTERHNSLVVNRLDGTWDWIFLRDEGELKRLVTSLSDHWKVQVGDCNTDEKPEFNDIFMQCLKVPDLWGKQ</sequence>
<dbReference type="InterPro" id="IPR053015">
    <property type="entry name" value="PH_domain-containing_M2"/>
</dbReference>
<dbReference type="InterPro" id="IPR057288">
    <property type="entry name" value="PH_PLEKHM2"/>
</dbReference>
<comment type="subcellular location">
    <subcellularLocation>
        <location evidence="1">Cytoplasm</location>
    </subcellularLocation>
</comment>
<dbReference type="SUPFAM" id="SSF50729">
    <property type="entry name" value="PH domain-like"/>
    <property type="match status" value="1"/>
</dbReference>
<keyword evidence="4" id="KW-1185">Reference proteome</keyword>
<dbReference type="WBParaSite" id="jg14556">
    <property type="protein sequence ID" value="jg14556"/>
    <property type="gene ID" value="jg14556"/>
</dbReference>
<evidence type="ECO:0000259" key="3">
    <source>
        <dbReference type="PROSITE" id="PS50003"/>
    </source>
</evidence>
<organism evidence="4 5">
    <name type="scientific">Ditylenchus dipsaci</name>
    <dbReference type="NCBI Taxonomy" id="166011"/>
    <lineage>
        <taxon>Eukaryota</taxon>
        <taxon>Metazoa</taxon>
        <taxon>Ecdysozoa</taxon>
        <taxon>Nematoda</taxon>
        <taxon>Chromadorea</taxon>
        <taxon>Rhabditida</taxon>
        <taxon>Tylenchina</taxon>
        <taxon>Tylenchomorpha</taxon>
        <taxon>Sphaerularioidea</taxon>
        <taxon>Anguinidae</taxon>
        <taxon>Anguininae</taxon>
        <taxon>Ditylenchus</taxon>
    </lineage>
</organism>
<dbReference type="PANTHER" id="PTHR46556:SF1">
    <property type="entry name" value="PLECKSTRIN HOMOLOGY DOMAIN-CONTAINING FAMILY M MEMBER 2"/>
    <property type="match status" value="1"/>
</dbReference>
<evidence type="ECO:0000313" key="5">
    <source>
        <dbReference type="WBParaSite" id="jg14556"/>
    </source>
</evidence>
<name>A0A915D0J9_9BILA</name>
<dbReference type="InterPro" id="IPR011993">
    <property type="entry name" value="PH-like_dom_sf"/>
</dbReference>
<evidence type="ECO:0000313" key="4">
    <source>
        <dbReference type="Proteomes" id="UP000887574"/>
    </source>
</evidence>
<protein>
    <submittedName>
        <fullName evidence="5">PH domain-containing protein</fullName>
    </submittedName>
</protein>
<dbReference type="GO" id="GO:0007030">
    <property type="term" value="P:Golgi organization"/>
    <property type="evidence" value="ECO:0007669"/>
    <property type="project" value="TreeGrafter"/>
</dbReference>
<dbReference type="InterPro" id="IPR001849">
    <property type="entry name" value="PH_domain"/>
</dbReference>
<dbReference type="GO" id="GO:0032880">
    <property type="term" value="P:regulation of protein localization"/>
    <property type="evidence" value="ECO:0007669"/>
    <property type="project" value="TreeGrafter"/>
</dbReference>
<dbReference type="GO" id="GO:0010008">
    <property type="term" value="C:endosome membrane"/>
    <property type="evidence" value="ECO:0007669"/>
    <property type="project" value="TreeGrafter"/>
</dbReference>
<feature type="domain" description="PH" evidence="3">
    <location>
        <begin position="527"/>
        <end position="635"/>
    </location>
</feature>